<evidence type="ECO:0000259" key="4">
    <source>
        <dbReference type="Pfam" id="PF22494"/>
    </source>
</evidence>
<dbReference type="Pfam" id="PF22494">
    <property type="entry name" value="choice_anch_I"/>
    <property type="match status" value="1"/>
</dbReference>
<dbReference type="InterPro" id="IPR015943">
    <property type="entry name" value="WD40/YVTN_repeat-like_dom_sf"/>
</dbReference>
<feature type="compositionally biased region" description="Pro residues" evidence="1">
    <location>
        <begin position="561"/>
        <end position="593"/>
    </location>
</feature>
<dbReference type="AlphaFoldDB" id="A0A367YVJ3"/>
<evidence type="ECO:0000256" key="2">
    <source>
        <dbReference type="SAM" id="Phobius"/>
    </source>
</evidence>
<dbReference type="PANTHER" id="PTHR46928:SF1">
    <property type="entry name" value="MESENCHYME-SPECIFIC CELL SURFACE GLYCOPROTEIN"/>
    <property type="match status" value="1"/>
</dbReference>
<dbReference type="NCBIfam" id="NF038117">
    <property type="entry name" value="choice_anch_I"/>
    <property type="match status" value="1"/>
</dbReference>
<keyword evidence="2" id="KW-1133">Transmembrane helix</keyword>
<name>A0A367YVJ3_9ACTN</name>
<dbReference type="Gene3D" id="2.130.10.10">
    <property type="entry name" value="YVTN repeat-like/Quinoprotein amine dehydrogenase"/>
    <property type="match status" value="1"/>
</dbReference>
<protein>
    <submittedName>
        <fullName evidence="5">Alkaline phosphatase</fullName>
    </submittedName>
</protein>
<dbReference type="InterPro" id="IPR055188">
    <property type="entry name" value="Choice_anch_I"/>
</dbReference>
<organism evidence="5 6">
    <name type="scientific">Desertihabitans brevis</name>
    <dbReference type="NCBI Taxonomy" id="2268447"/>
    <lineage>
        <taxon>Bacteria</taxon>
        <taxon>Bacillati</taxon>
        <taxon>Actinomycetota</taxon>
        <taxon>Actinomycetes</taxon>
        <taxon>Propionibacteriales</taxon>
        <taxon>Propionibacteriaceae</taxon>
        <taxon>Desertihabitans</taxon>
    </lineage>
</organism>
<feature type="transmembrane region" description="Helical" evidence="2">
    <location>
        <begin position="637"/>
        <end position="655"/>
    </location>
</feature>
<feature type="domain" description="Choice-of-anchor I" evidence="4">
    <location>
        <begin position="62"/>
        <end position="551"/>
    </location>
</feature>
<dbReference type="Proteomes" id="UP000252770">
    <property type="component" value="Unassembled WGS sequence"/>
</dbReference>
<comment type="caution">
    <text evidence="5">The sequence shown here is derived from an EMBL/GenBank/DDBJ whole genome shotgun (WGS) entry which is preliminary data.</text>
</comment>
<sequence>MRTRPRATRIGALSAAAVLAATCFATLPARADLVAEPISSSADGAAFELTPIGQYQTGTIDEGASEIVAHHPATQRMLVVNAAQGSVDVLDVSDPTTPTEVGELDATPVTADGASANSVAVRADGLVAVAVEAPEKTDTGWVVFFDAAGDGEPLGVVEAGALPDMVTISPDGGYALVANEGEPAEDYSVDPEGTISVVALPDDLEAPGQDDVRTADFADVPLPDGLHLAGPTADGADPVLALLEPEYITVAGETAYVSLQDNNAIAVVDVERAEVTDVWALGVQDRREVPADLSDEDGEDGEGAIDIATHPVSSMFQPDAISSYTVDGETYLVTANEGDSRDWEGYSEEARVADLGEDGLPPLCEDAEAAAVADEIGRLTISTAAGLSEDGSCIAEPTAFGGRSFSILDSDGDRVFDSADAFEQITAAAVPDFFNSNHSESNLDGRSDDKGPEPEAITIGELDGRVYAFVGFERIGGVAVFDVTEPTAAAFVTYVNNRDFSVSVEDDPDGLAQAGDLGPESVVFIAAESSPTGEPLLAVGNEVSGTTTLYALDLTEQSSPEPTPEPTATPEPLPTPEPTPTGQPTPEPTPGQPTPTAEPTGSPSADPVGADDDADQGTGSGTDGDDLADTGLPAGTLAAFGLALIALAGSAALLGRVRS</sequence>
<keyword evidence="2" id="KW-0472">Membrane</keyword>
<evidence type="ECO:0000256" key="1">
    <source>
        <dbReference type="SAM" id="MobiDB-lite"/>
    </source>
</evidence>
<feature type="region of interest" description="Disordered" evidence="1">
    <location>
        <begin position="556"/>
        <end position="633"/>
    </location>
</feature>
<keyword evidence="3" id="KW-0732">Signal</keyword>
<keyword evidence="2" id="KW-0812">Transmembrane</keyword>
<gene>
    <name evidence="5" type="ORF">DT076_07720</name>
</gene>
<accession>A0A367YVJ3</accession>
<dbReference type="EMBL" id="QOUI01000004">
    <property type="protein sequence ID" value="RCK69906.1"/>
    <property type="molecule type" value="Genomic_DNA"/>
</dbReference>
<evidence type="ECO:0000256" key="3">
    <source>
        <dbReference type="SAM" id="SignalP"/>
    </source>
</evidence>
<dbReference type="RefSeq" id="WP_114126092.1">
    <property type="nucleotide sequence ID" value="NZ_QOUI01000004.1"/>
</dbReference>
<dbReference type="SUPFAM" id="SSF63825">
    <property type="entry name" value="YWTD domain"/>
    <property type="match status" value="1"/>
</dbReference>
<feature type="signal peptide" evidence="3">
    <location>
        <begin position="1"/>
        <end position="31"/>
    </location>
</feature>
<evidence type="ECO:0000313" key="5">
    <source>
        <dbReference type="EMBL" id="RCK69906.1"/>
    </source>
</evidence>
<proteinExistence type="predicted"/>
<dbReference type="PANTHER" id="PTHR46928">
    <property type="entry name" value="MESENCHYME-SPECIFIC CELL SURFACE GLYCOPROTEIN"/>
    <property type="match status" value="1"/>
</dbReference>
<dbReference type="InterPro" id="IPR052956">
    <property type="entry name" value="Mesenchyme-surface_protein"/>
</dbReference>
<keyword evidence="6" id="KW-1185">Reference proteome</keyword>
<feature type="chain" id="PRO_5016927341" evidence="3">
    <location>
        <begin position="32"/>
        <end position="659"/>
    </location>
</feature>
<reference evidence="5 6" key="1">
    <citation type="submission" date="2018-07" db="EMBL/GenBank/DDBJ databases">
        <title>Desertimonas flava gen. nov. sp. nov.</title>
        <authorList>
            <person name="Liu S."/>
        </authorList>
    </citation>
    <scope>NUCLEOTIDE SEQUENCE [LARGE SCALE GENOMIC DNA]</scope>
    <source>
        <strain evidence="5 6">16Sb5-5</strain>
    </source>
</reference>
<evidence type="ECO:0000313" key="6">
    <source>
        <dbReference type="Proteomes" id="UP000252770"/>
    </source>
</evidence>